<feature type="compositionally biased region" description="Basic residues" evidence="11">
    <location>
        <begin position="1"/>
        <end position="11"/>
    </location>
</feature>
<keyword evidence="14" id="KW-1185">Reference proteome</keyword>
<dbReference type="PANTHER" id="PTHR43134">
    <property type="entry name" value="SIGNAL RECOGNITION PARTICLE RECEPTOR SUBUNIT ALPHA"/>
    <property type="match status" value="1"/>
</dbReference>
<feature type="binding site" evidence="10">
    <location>
        <begin position="221"/>
        <end position="228"/>
    </location>
    <ligand>
        <name>GTP</name>
        <dbReference type="ChEBI" id="CHEBI:37565"/>
    </ligand>
</feature>
<evidence type="ECO:0000256" key="7">
    <source>
        <dbReference type="ARBA" id="ARBA00023170"/>
    </source>
</evidence>
<dbReference type="PANTHER" id="PTHR43134:SF1">
    <property type="entry name" value="SIGNAL RECOGNITION PARTICLE RECEPTOR SUBUNIT ALPHA"/>
    <property type="match status" value="1"/>
</dbReference>
<dbReference type="SMART" id="SM00963">
    <property type="entry name" value="SRP54_N"/>
    <property type="match status" value="1"/>
</dbReference>
<dbReference type="GO" id="GO:0005525">
    <property type="term" value="F:GTP binding"/>
    <property type="evidence" value="ECO:0007669"/>
    <property type="project" value="UniProtKB-UniRule"/>
</dbReference>
<evidence type="ECO:0000256" key="3">
    <source>
        <dbReference type="ARBA" id="ARBA00022741"/>
    </source>
</evidence>
<dbReference type="InterPro" id="IPR000897">
    <property type="entry name" value="SRP54_GTPase_dom"/>
</dbReference>
<dbReference type="SMART" id="SM00962">
    <property type="entry name" value="SRP54"/>
    <property type="match status" value="1"/>
</dbReference>
<feature type="domain" description="SRP54-type proteins GTP-binding" evidence="12">
    <location>
        <begin position="387"/>
        <end position="400"/>
    </location>
</feature>
<dbReference type="GO" id="GO:0005047">
    <property type="term" value="F:signal recognition particle binding"/>
    <property type="evidence" value="ECO:0007669"/>
    <property type="project" value="TreeGrafter"/>
</dbReference>
<keyword evidence="5 10" id="KW-0342">GTP-binding</keyword>
<evidence type="ECO:0000256" key="5">
    <source>
        <dbReference type="ARBA" id="ARBA00023134"/>
    </source>
</evidence>
<comment type="subcellular location">
    <subcellularLocation>
        <location evidence="10">Cell membrane</location>
        <topology evidence="10">Peripheral membrane protein</topology>
        <orientation evidence="10">Cytoplasmic side</orientation>
    </subcellularLocation>
    <subcellularLocation>
        <location evidence="10">Cytoplasm</location>
    </subcellularLocation>
</comment>
<protein>
    <recommendedName>
        <fullName evidence="10">Signal recognition particle receptor FtsY</fullName>
        <shortName evidence="10">SRP receptor</shortName>
        <ecNumber evidence="10">3.6.5.4</ecNumber>
    </recommendedName>
</protein>
<dbReference type="STRING" id="493.BWD07_03925"/>
<comment type="catalytic activity">
    <reaction evidence="8 10">
        <text>GTP + H2O = GDP + phosphate + H(+)</text>
        <dbReference type="Rhea" id="RHEA:19669"/>
        <dbReference type="ChEBI" id="CHEBI:15377"/>
        <dbReference type="ChEBI" id="CHEBI:15378"/>
        <dbReference type="ChEBI" id="CHEBI:37565"/>
        <dbReference type="ChEBI" id="CHEBI:43474"/>
        <dbReference type="ChEBI" id="CHEBI:58189"/>
        <dbReference type="EC" id="3.6.5.4"/>
    </reaction>
</comment>
<dbReference type="RefSeq" id="WP_085416085.1">
    <property type="nucleotide sequence ID" value="NZ_CAUJPY010000021.1"/>
</dbReference>
<feature type="binding site" evidence="10">
    <location>
        <begin position="366"/>
        <end position="369"/>
    </location>
    <ligand>
        <name>GTP</name>
        <dbReference type="ChEBI" id="CHEBI:37565"/>
    </ligand>
</feature>
<keyword evidence="7 10" id="KW-0675">Receptor</keyword>
<dbReference type="InterPro" id="IPR027417">
    <property type="entry name" value="P-loop_NTPase"/>
</dbReference>
<keyword evidence="1 10" id="KW-1003">Cell membrane</keyword>
<comment type="similarity">
    <text evidence="10">Belongs to the GTP-binding SRP family. FtsY subfamily.</text>
</comment>
<dbReference type="CDD" id="cd17874">
    <property type="entry name" value="FtsY"/>
    <property type="match status" value="1"/>
</dbReference>
<dbReference type="InterPro" id="IPR004390">
    <property type="entry name" value="SR_rcpt_FtsY"/>
</dbReference>
<feature type="region of interest" description="Disordered" evidence="11">
    <location>
        <begin position="1"/>
        <end position="110"/>
    </location>
</feature>
<dbReference type="GO" id="GO:0005737">
    <property type="term" value="C:cytoplasm"/>
    <property type="evidence" value="ECO:0007669"/>
    <property type="project" value="UniProtKB-SubCell"/>
</dbReference>
<evidence type="ECO:0000256" key="4">
    <source>
        <dbReference type="ARBA" id="ARBA00022801"/>
    </source>
</evidence>
<evidence type="ECO:0000313" key="14">
    <source>
        <dbReference type="Proteomes" id="UP000279284"/>
    </source>
</evidence>
<evidence type="ECO:0000256" key="6">
    <source>
        <dbReference type="ARBA" id="ARBA00023136"/>
    </source>
</evidence>
<dbReference type="GO" id="GO:0006614">
    <property type="term" value="P:SRP-dependent cotranslational protein targeting to membrane"/>
    <property type="evidence" value="ECO:0007669"/>
    <property type="project" value="InterPro"/>
</dbReference>
<keyword evidence="6 10" id="KW-0472">Membrane</keyword>
<dbReference type="FunFam" id="3.40.50.300:FF:000053">
    <property type="entry name" value="Signal recognition particle receptor FtsY"/>
    <property type="match status" value="1"/>
</dbReference>
<organism evidence="13 14">
    <name type="scientific">Neisseria canis</name>
    <dbReference type="NCBI Taxonomy" id="493"/>
    <lineage>
        <taxon>Bacteria</taxon>
        <taxon>Pseudomonadati</taxon>
        <taxon>Pseudomonadota</taxon>
        <taxon>Betaproteobacteria</taxon>
        <taxon>Neisseriales</taxon>
        <taxon>Neisseriaceae</taxon>
        <taxon>Neisseria</taxon>
    </lineage>
</organism>
<dbReference type="HAMAP" id="MF_00920">
    <property type="entry name" value="FtsY"/>
    <property type="match status" value="1"/>
</dbReference>
<evidence type="ECO:0000313" key="13">
    <source>
        <dbReference type="EMBL" id="VEF00065.1"/>
    </source>
</evidence>
<dbReference type="Pfam" id="PF02881">
    <property type="entry name" value="SRP54_N"/>
    <property type="match status" value="1"/>
</dbReference>
<reference evidence="13 14" key="1">
    <citation type="submission" date="2018-12" db="EMBL/GenBank/DDBJ databases">
        <authorList>
            <consortium name="Pathogen Informatics"/>
        </authorList>
    </citation>
    <scope>NUCLEOTIDE SEQUENCE [LARGE SCALE GENOMIC DNA]</scope>
    <source>
        <strain evidence="13 14">NCTC10296</strain>
    </source>
</reference>
<dbReference type="GO" id="GO:0003924">
    <property type="term" value="F:GTPase activity"/>
    <property type="evidence" value="ECO:0007669"/>
    <property type="project" value="UniProtKB-UniRule"/>
</dbReference>
<keyword evidence="3 10" id="KW-0547">Nucleotide-binding</keyword>
<dbReference type="InterPro" id="IPR013822">
    <property type="entry name" value="Signal_recog_particl_SRP54_hlx"/>
</dbReference>
<dbReference type="PROSITE" id="PS00300">
    <property type="entry name" value="SRP54"/>
    <property type="match status" value="1"/>
</dbReference>
<dbReference type="EMBL" id="LR134313">
    <property type="protein sequence ID" value="VEF00065.1"/>
    <property type="molecule type" value="Genomic_DNA"/>
</dbReference>
<keyword evidence="2 10" id="KW-0963">Cytoplasm</keyword>
<dbReference type="SMART" id="SM00382">
    <property type="entry name" value="AAA"/>
    <property type="match status" value="1"/>
</dbReference>
<dbReference type="SUPFAM" id="SSF52540">
    <property type="entry name" value="P-loop containing nucleoside triphosphate hydrolases"/>
    <property type="match status" value="1"/>
</dbReference>
<dbReference type="Pfam" id="PF00448">
    <property type="entry name" value="SRP54"/>
    <property type="match status" value="1"/>
</dbReference>
<dbReference type="InterPro" id="IPR003593">
    <property type="entry name" value="AAA+_ATPase"/>
</dbReference>
<accession>A0A1X3CZT4</accession>
<feature type="compositionally biased region" description="Basic and acidic residues" evidence="11">
    <location>
        <begin position="12"/>
        <end position="30"/>
    </location>
</feature>
<evidence type="ECO:0000259" key="12">
    <source>
        <dbReference type="PROSITE" id="PS00300"/>
    </source>
</evidence>
<name>A0A1X3CZT4_9NEIS</name>
<comment type="function">
    <text evidence="9 10">Involved in targeting and insertion of nascent membrane proteins into the cytoplasmic membrane. Acts as a receptor for the complex formed by the signal recognition particle (SRP) and the ribosome-nascent chain (RNC). Interaction with SRP-RNC leads to the transfer of the RNC complex to the Sec translocase for insertion into the membrane, the hydrolysis of GTP by both Ffh and FtsY, and the dissociation of the SRP-FtsY complex into the individual components.</text>
</comment>
<gene>
    <name evidence="13" type="primary">pilA</name>
    <name evidence="10" type="synonym">ftsY</name>
    <name evidence="13" type="ORF">NCTC10296_00668</name>
</gene>
<feature type="binding site" evidence="10">
    <location>
        <begin position="302"/>
        <end position="306"/>
    </location>
    <ligand>
        <name>GTP</name>
        <dbReference type="ChEBI" id="CHEBI:37565"/>
    </ligand>
</feature>
<dbReference type="InterPro" id="IPR042101">
    <property type="entry name" value="SRP54_N_sf"/>
</dbReference>
<dbReference type="Gene3D" id="1.20.120.140">
    <property type="entry name" value="Signal recognition particle SRP54, nucleotide-binding domain"/>
    <property type="match status" value="1"/>
</dbReference>
<dbReference type="EC" id="3.6.5.4" evidence="10"/>
<evidence type="ECO:0000256" key="2">
    <source>
        <dbReference type="ARBA" id="ARBA00022490"/>
    </source>
</evidence>
<evidence type="ECO:0000256" key="9">
    <source>
        <dbReference type="ARBA" id="ARBA00053570"/>
    </source>
</evidence>
<keyword evidence="4 10" id="KW-0378">Hydrolase</keyword>
<dbReference type="OrthoDB" id="9804720at2"/>
<dbReference type="Gene3D" id="3.40.50.300">
    <property type="entry name" value="P-loop containing nucleotide triphosphate hydrolases"/>
    <property type="match status" value="1"/>
</dbReference>
<evidence type="ECO:0000256" key="10">
    <source>
        <dbReference type="HAMAP-Rule" id="MF_00920"/>
    </source>
</evidence>
<dbReference type="FunFam" id="1.20.120.140:FF:000002">
    <property type="entry name" value="Signal recognition particle receptor FtsY"/>
    <property type="match status" value="1"/>
</dbReference>
<dbReference type="InterPro" id="IPR036225">
    <property type="entry name" value="SRP/SRP_N"/>
</dbReference>
<dbReference type="SUPFAM" id="SSF47364">
    <property type="entry name" value="Domain of the SRP/SRP receptor G-proteins"/>
    <property type="match status" value="1"/>
</dbReference>
<dbReference type="AlphaFoldDB" id="A0A1X3CZT4"/>
<comment type="subunit">
    <text evidence="10">Part of the signal recognition particle protein translocation system, which is composed of SRP and FtsY. SRP is a ribonucleoprotein composed of Ffh and a 4.5S RNA molecule.</text>
</comment>
<dbReference type="GO" id="GO:0005886">
    <property type="term" value="C:plasma membrane"/>
    <property type="evidence" value="ECO:0007669"/>
    <property type="project" value="UniProtKB-SubCell"/>
</dbReference>
<evidence type="ECO:0000256" key="8">
    <source>
        <dbReference type="ARBA" id="ARBA00048027"/>
    </source>
</evidence>
<dbReference type="Proteomes" id="UP000279284">
    <property type="component" value="Chromosome"/>
</dbReference>
<dbReference type="KEGG" id="nci:NCTC10296_00668"/>
<evidence type="ECO:0000256" key="11">
    <source>
        <dbReference type="SAM" id="MobiDB-lite"/>
    </source>
</evidence>
<evidence type="ECO:0000256" key="1">
    <source>
        <dbReference type="ARBA" id="ARBA00022475"/>
    </source>
</evidence>
<sequence>MFSFFKRKKKQEHTELEAEQEHSLREREEALSDPAPVEEPAGQTEATVSLVEEQEQAADTSEAQTLPAEPVQDAAVPEALPEEAETEPEIQAGPEEKPLSVAAQPAPRQEEKLGWAARLKKGLTKSRDHMAKSLAGVFGGGQIDEDLYEELETVLLTSDMGIEATEYLMDDVRKRVSLKGLKDGAELRQALKDAIYDLLKPLESPLEIPEGKGPFVIMMAGINGAGKTTSIGKLAKYFQSQGKSVILAAGDTFRAAAREQLQEWGARNGVTVISQAKGDSAAVCYDAVEAAKARGVDIVLADTAGRLPTQLHLMEEIKKVKRVLQKAMPEAPHEIIVVLDANIGQNAVNQVVAFDDALGVTGLIVTKLDGTAKGGVLAALASNRPIPVRYIGVGESIDDLRPFDAGAFVDALIDG</sequence>
<dbReference type="NCBIfam" id="TIGR00064">
    <property type="entry name" value="ftsY"/>
    <property type="match status" value="1"/>
</dbReference>
<proteinExistence type="inferred from homology"/>